<keyword evidence="4" id="KW-0067">ATP-binding</keyword>
<proteinExistence type="predicted"/>
<dbReference type="PANTHER" id="PTHR11055">
    <property type="entry name" value="BIFUNCTIONAL 3'-PHOSPHOADENOSINE 5'-PHOSPHOSULFATE SYNTHASE"/>
    <property type="match status" value="1"/>
</dbReference>
<dbReference type="PANTHER" id="PTHR11055:SF37">
    <property type="entry name" value="ATP SULFURYLASE 2"/>
    <property type="match status" value="1"/>
</dbReference>
<dbReference type="Proteomes" id="UP000198854">
    <property type="component" value="Unassembled WGS sequence"/>
</dbReference>
<name>A0A1G8FS92_9VIBR</name>
<dbReference type="EMBL" id="FNDD01000032">
    <property type="protein sequence ID" value="SDH84786.1"/>
    <property type="molecule type" value="Genomic_DNA"/>
</dbReference>
<sequence length="184" mass="21214">MDKLSERSFQEPEIVDKTTRAQLKSERPILVCFSAAREEQKLALARGMEQKLKAFGCRYFLLDEQTLRHGLCSDLGFSEQDCREYLRRIGHLAKLLIDTQLIVLATVNLESQSEFQYLRDLFKRDEFLQVEIRGVEPNVEPTQSGRVTRARSSSEPEIVLSDQESITTMVEACLAEFQRRNIVV</sequence>
<dbReference type="Gene3D" id="3.40.50.300">
    <property type="entry name" value="P-loop containing nucleotide triphosphate hydrolases"/>
    <property type="match status" value="1"/>
</dbReference>
<evidence type="ECO:0000313" key="7">
    <source>
        <dbReference type="Proteomes" id="UP000198854"/>
    </source>
</evidence>
<organism evidence="6 7">
    <name type="scientific">Vibrio xiamenensis</name>
    <dbReference type="NCBI Taxonomy" id="861298"/>
    <lineage>
        <taxon>Bacteria</taxon>
        <taxon>Pseudomonadati</taxon>
        <taxon>Pseudomonadota</taxon>
        <taxon>Gammaproteobacteria</taxon>
        <taxon>Vibrionales</taxon>
        <taxon>Vibrionaceae</taxon>
        <taxon>Vibrio</taxon>
    </lineage>
</organism>
<evidence type="ECO:0000256" key="4">
    <source>
        <dbReference type="ARBA" id="ARBA00022840"/>
    </source>
</evidence>
<evidence type="ECO:0000256" key="3">
    <source>
        <dbReference type="ARBA" id="ARBA00022741"/>
    </source>
</evidence>
<dbReference type="GO" id="GO:0004020">
    <property type="term" value="F:adenylylsulfate kinase activity"/>
    <property type="evidence" value="ECO:0007669"/>
    <property type="project" value="UniProtKB-EC"/>
</dbReference>
<comment type="pathway">
    <text evidence="1">Sulfur metabolism; hydrogen sulfide biosynthesis; sulfite from sulfate: step 2/3.</text>
</comment>
<evidence type="ECO:0000313" key="6">
    <source>
        <dbReference type="EMBL" id="SDH84786.1"/>
    </source>
</evidence>
<keyword evidence="2" id="KW-0808">Transferase</keyword>
<dbReference type="GO" id="GO:0005524">
    <property type="term" value="F:ATP binding"/>
    <property type="evidence" value="ECO:0007669"/>
    <property type="project" value="UniProtKB-KW"/>
</dbReference>
<reference evidence="6 7" key="1">
    <citation type="submission" date="2016-10" db="EMBL/GenBank/DDBJ databases">
        <authorList>
            <person name="de Groot N.N."/>
        </authorList>
    </citation>
    <scope>NUCLEOTIDE SEQUENCE [LARGE SCALE GENOMIC DNA]</scope>
    <source>
        <strain evidence="6 7">CGMCC 1.10228</strain>
    </source>
</reference>
<evidence type="ECO:0000256" key="2">
    <source>
        <dbReference type="ARBA" id="ARBA00022679"/>
    </source>
</evidence>
<dbReference type="GO" id="GO:0000103">
    <property type="term" value="P:sulfate assimilation"/>
    <property type="evidence" value="ECO:0007669"/>
    <property type="project" value="TreeGrafter"/>
</dbReference>
<dbReference type="InterPro" id="IPR059117">
    <property type="entry name" value="APS_kinase_dom"/>
</dbReference>
<dbReference type="AlphaFoldDB" id="A0A1G8FS92"/>
<evidence type="ECO:0000256" key="1">
    <source>
        <dbReference type="ARBA" id="ARBA00004806"/>
    </source>
</evidence>
<accession>A0A1G8FS92</accession>
<evidence type="ECO:0000259" key="5">
    <source>
        <dbReference type="Pfam" id="PF01583"/>
    </source>
</evidence>
<protein>
    <submittedName>
        <fullName evidence="6">Adenylylsulfate kinase</fullName>
    </submittedName>
</protein>
<keyword evidence="3" id="KW-0547">Nucleotide-binding</keyword>
<keyword evidence="6" id="KW-0418">Kinase</keyword>
<dbReference type="STRING" id="861298.SAMN04488136_13212"/>
<dbReference type="InterPro" id="IPR027417">
    <property type="entry name" value="P-loop_NTPase"/>
</dbReference>
<keyword evidence="7" id="KW-1185">Reference proteome</keyword>
<feature type="domain" description="APS kinase" evidence="5">
    <location>
        <begin position="30"/>
        <end position="131"/>
    </location>
</feature>
<gene>
    <name evidence="6" type="ORF">SAMN04488136_13212</name>
</gene>
<dbReference type="Pfam" id="PF01583">
    <property type="entry name" value="APS_kinase"/>
    <property type="match status" value="1"/>
</dbReference>